<dbReference type="Gene3D" id="3.40.630.30">
    <property type="match status" value="1"/>
</dbReference>
<proteinExistence type="predicted"/>
<evidence type="ECO:0000259" key="1">
    <source>
        <dbReference type="PROSITE" id="PS51186"/>
    </source>
</evidence>
<organism evidence="2 3">
    <name type="scientific">Paractinoplanes globisporus</name>
    <dbReference type="NCBI Taxonomy" id="113565"/>
    <lineage>
        <taxon>Bacteria</taxon>
        <taxon>Bacillati</taxon>
        <taxon>Actinomycetota</taxon>
        <taxon>Actinomycetes</taxon>
        <taxon>Micromonosporales</taxon>
        <taxon>Micromonosporaceae</taxon>
        <taxon>Paractinoplanes</taxon>
    </lineage>
</organism>
<name>A0ABW6WCG7_9ACTN</name>
<feature type="domain" description="N-acetyltransferase" evidence="1">
    <location>
        <begin position="17"/>
        <end position="172"/>
    </location>
</feature>
<dbReference type="PROSITE" id="PS51186">
    <property type="entry name" value="GNAT"/>
    <property type="match status" value="1"/>
</dbReference>
<dbReference type="PANTHER" id="PTHR43441:SF11">
    <property type="entry name" value="RIBOSOMAL-PROTEIN-SERINE ACETYLTRANSFERASE"/>
    <property type="match status" value="1"/>
</dbReference>
<dbReference type="SUPFAM" id="SSF55729">
    <property type="entry name" value="Acyl-CoA N-acyltransferases (Nat)"/>
    <property type="match status" value="1"/>
</dbReference>
<dbReference type="InterPro" id="IPR016181">
    <property type="entry name" value="Acyl_CoA_acyltransferase"/>
</dbReference>
<sequence>MLRGSKVGLRARYTTDIEILQAELYDDVVTRSRADSRAWRPLSPDSSASPYRIAEPTDDAACFSVIELDPENLAGEALLWGIDLHNRKAHLGISLRPAFRGRGLGADVVRVLCHYGFVVLGLQRLQIETLSDNAAMIASATKNGFKREGVIRRSAWVTGAFADELLMGLLADEWSSNGAESAT</sequence>
<comment type="caution">
    <text evidence="2">The sequence shown here is derived from an EMBL/GenBank/DDBJ whole genome shotgun (WGS) entry which is preliminary data.</text>
</comment>
<dbReference type="Pfam" id="PF13302">
    <property type="entry name" value="Acetyltransf_3"/>
    <property type="match status" value="1"/>
</dbReference>
<dbReference type="Proteomes" id="UP001602245">
    <property type="component" value="Unassembled WGS sequence"/>
</dbReference>
<dbReference type="PANTHER" id="PTHR43441">
    <property type="entry name" value="RIBOSOMAL-PROTEIN-SERINE ACETYLTRANSFERASE"/>
    <property type="match status" value="1"/>
</dbReference>
<dbReference type="EMBL" id="JBIAZU010000002">
    <property type="protein sequence ID" value="MFF5289876.1"/>
    <property type="molecule type" value="Genomic_DNA"/>
</dbReference>
<evidence type="ECO:0000313" key="2">
    <source>
        <dbReference type="EMBL" id="MFF5289876.1"/>
    </source>
</evidence>
<accession>A0ABW6WCG7</accession>
<keyword evidence="2" id="KW-0012">Acyltransferase</keyword>
<dbReference type="InterPro" id="IPR000182">
    <property type="entry name" value="GNAT_dom"/>
</dbReference>
<dbReference type="EC" id="2.3.-.-" evidence="2"/>
<reference evidence="2 3" key="1">
    <citation type="submission" date="2024-10" db="EMBL/GenBank/DDBJ databases">
        <title>The Natural Products Discovery Center: Release of the First 8490 Sequenced Strains for Exploring Actinobacteria Biosynthetic Diversity.</title>
        <authorList>
            <person name="Kalkreuter E."/>
            <person name="Kautsar S.A."/>
            <person name="Yang D."/>
            <person name="Bader C.D."/>
            <person name="Teijaro C.N."/>
            <person name="Fluegel L."/>
            <person name="Davis C.M."/>
            <person name="Simpson J.R."/>
            <person name="Lauterbach L."/>
            <person name="Steele A.D."/>
            <person name="Gui C."/>
            <person name="Meng S."/>
            <person name="Li G."/>
            <person name="Viehrig K."/>
            <person name="Ye F."/>
            <person name="Su P."/>
            <person name="Kiefer A.F."/>
            <person name="Nichols A."/>
            <person name="Cepeda A.J."/>
            <person name="Yan W."/>
            <person name="Fan B."/>
            <person name="Jiang Y."/>
            <person name="Adhikari A."/>
            <person name="Zheng C.-J."/>
            <person name="Schuster L."/>
            <person name="Cowan T.M."/>
            <person name="Smanski M.J."/>
            <person name="Chevrette M.G."/>
            <person name="De Carvalho L.P.S."/>
            <person name="Shen B."/>
        </authorList>
    </citation>
    <scope>NUCLEOTIDE SEQUENCE [LARGE SCALE GENOMIC DNA]</scope>
    <source>
        <strain evidence="2 3">NPDC000087</strain>
    </source>
</reference>
<dbReference type="RefSeq" id="WP_020511586.1">
    <property type="nucleotide sequence ID" value="NZ_JBIAZU010000002.1"/>
</dbReference>
<evidence type="ECO:0000313" key="3">
    <source>
        <dbReference type="Proteomes" id="UP001602245"/>
    </source>
</evidence>
<keyword evidence="2" id="KW-0808">Transferase</keyword>
<protein>
    <submittedName>
        <fullName evidence="2">GNAT family N-acetyltransferase</fullName>
        <ecNumber evidence="2">2.3.-.-</ecNumber>
    </submittedName>
</protein>
<dbReference type="GO" id="GO:0016746">
    <property type="term" value="F:acyltransferase activity"/>
    <property type="evidence" value="ECO:0007669"/>
    <property type="project" value="UniProtKB-KW"/>
</dbReference>
<gene>
    <name evidence="2" type="ORF">ACFY35_10570</name>
</gene>
<keyword evidence="3" id="KW-1185">Reference proteome</keyword>
<dbReference type="InterPro" id="IPR051908">
    <property type="entry name" value="Ribosomal_N-acetyltransferase"/>
</dbReference>